<feature type="transmembrane region" description="Helical" evidence="9">
    <location>
        <begin position="268"/>
        <end position="289"/>
    </location>
</feature>
<gene>
    <name evidence="11" type="ORF">NITHO_1980002</name>
</gene>
<dbReference type="RefSeq" id="WP_008476033.1">
    <property type="nucleotide sequence ID" value="NZ_CAGS01000110.1"/>
</dbReference>
<dbReference type="InterPro" id="IPR047817">
    <property type="entry name" value="ABC2_TM_bact-type"/>
</dbReference>
<evidence type="ECO:0000256" key="5">
    <source>
        <dbReference type="ARBA" id="ARBA00022519"/>
    </source>
</evidence>
<organism evidence="11 12">
    <name type="scientific">Nitrolancea hollandica Lb</name>
    <dbReference type="NCBI Taxonomy" id="1129897"/>
    <lineage>
        <taxon>Bacteria</taxon>
        <taxon>Pseudomonadati</taxon>
        <taxon>Thermomicrobiota</taxon>
        <taxon>Thermomicrobia</taxon>
        <taxon>Sphaerobacterales</taxon>
        <taxon>Sphaerobacterineae</taxon>
        <taxon>Sphaerobacteraceae</taxon>
        <taxon>Nitrolancea</taxon>
    </lineage>
</organism>
<evidence type="ECO:0000256" key="1">
    <source>
        <dbReference type="ARBA" id="ARBA00004429"/>
    </source>
</evidence>
<comment type="caution">
    <text evidence="11">The sequence shown here is derived from an EMBL/GenBank/DDBJ whole genome shotgun (WGS) entry which is preliminary data.</text>
</comment>
<comment type="similarity">
    <text evidence="2 9">Belongs to the ABC-2 integral membrane protein family.</text>
</comment>
<evidence type="ECO:0000256" key="7">
    <source>
        <dbReference type="ARBA" id="ARBA00022989"/>
    </source>
</evidence>
<feature type="transmembrane region" description="Helical" evidence="9">
    <location>
        <begin position="145"/>
        <end position="173"/>
    </location>
</feature>
<dbReference type="GO" id="GO:0015920">
    <property type="term" value="P:lipopolysaccharide transport"/>
    <property type="evidence" value="ECO:0007669"/>
    <property type="project" value="TreeGrafter"/>
</dbReference>
<dbReference type="GO" id="GO:0005886">
    <property type="term" value="C:plasma membrane"/>
    <property type="evidence" value="ECO:0007669"/>
    <property type="project" value="UniProtKB-SubCell"/>
</dbReference>
<evidence type="ECO:0000256" key="6">
    <source>
        <dbReference type="ARBA" id="ARBA00022692"/>
    </source>
</evidence>
<evidence type="ECO:0000256" key="8">
    <source>
        <dbReference type="ARBA" id="ARBA00023136"/>
    </source>
</evidence>
<keyword evidence="4 9" id="KW-1003">Cell membrane</keyword>
<feature type="transmembrane region" description="Helical" evidence="9">
    <location>
        <begin position="71"/>
        <end position="93"/>
    </location>
</feature>
<comment type="subcellular location">
    <subcellularLocation>
        <location evidence="1">Cell inner membrane</location>
        <topology evidence="1">Multi-pass membrane protein</topology>
    </subcellularLocation>
    <subcellularLocation>
        <location evidence="9">Cell membrane</location>
        <topology evidence="9">Multi-pass membrane protein</topology>
    </subcellularLocation>
</comment>
<keyword evidence="8 9" id="KW-0472">Membrane</keyword>
<proteinExistence type="inferred from homology"/>
<evidence type="ECO:0000313" key="12">
    <source>
        <dbReference type="Proteomes" id="UP000004221"/>
    </source>
</evidence>
<keyword evidence="12" id="KW-1185">Reference proteome</keyword>
<evidence type="ECO:0000259" key="10">
    <source>
        <dbReference type="PROSITE" id="PS51012"/>
    </source>
</evidence>
<protein>
    <recommendedName>
        <fullName evidence="9">Transport permease protein</fullName>
    </recommendedName>
</protein>
<evidence type="ECO:0000256" key="3">
    <source>
        <dbReference type="ARBA" id="ARBA00022448"/>
    </source>
</evidence>
<keyword evidence="7 9" id="KW-1133">Transmembrane helix</keyword>
<name>I4EEQ1_9BACT</name>
<evidence type="ECO:0000256" key="4">
    <source>
        <dbReference type="ARBA" id="ARBA00022475"/>
    </source>
</evidence>
<feature type="transmembrane region" description="Helical" evidence="9">
    <location>
        <begin position="179"/>
        <end position="202"/>
    </location>
</feature>
<dbReference type="AlphaFoldDB" id="I4EEQ1"/>
<keyword evidence="5" id="KW-0997">Cell inner membrane</keyword>
<dbReference type="PANTHER" id="PTHR30413">
    <property type="entry name" value="INNER MEMBRANE TRANSPORT PERMEASE"/>
    <property type="match status" value="1"/>
</dbReference>
<sequence>MRVDSEIPIFWREPAESEPEDSGLPISEHPTLVIKPTRGWAALNLRDLWHYRELLYFMTWRDVKVRYKQTAIGAVWAVLQPFLTMVVFSIIFGRLAKVPSDGVPYPVFSFSALLPWTFFATAITQAGTSLVTNINLVSKVYFPRLIVPTAGVLVGIVDFAVAFVVLLGMMLVYGIVPGIAVLTLPLFLLLAFMTALGISLWLSALNVKYRDIRFTIPFLTQFWLFVTPVAYSSSMIPEKWRLLYGLNPMAGVVEGFRWALLGSEQAPGGMILVSAAVVIVLFVGGLFYFRRMEREFADVI</sequence>
<dbReference type="Proteomes" id="UP000004221">
    <property type="component" value="Unassembled WGS sequence"/>
</dbReference>
<dbReference type="EMBL" id="CAGS01000110">
    <property type="protein sequence ID" value="CCF83163.1"/>
    <property type="molecule type" value="Genomic_DNA"/>
</dbReference>
<reference evidence="11 12" key="1">
    <citation type="journal article" date="2012" name="ISME J.">
        <title>Nitrification expanded: discovery, physiology and genomics of a nitrite-oxidizing bacterium from the phylum Chloroflexi.</title>
        <authorList>
            <person name="Sorokin D.Y."/>
            <person name="Lucker S."/>
            <person name="Vejmelkova D."/>
            <person name="Kostrikina N.A."/>
            <person name="Kleerebezem R."/>
            <person name="Rijpstra W.I."/>
            <person name="Damste J.S."/>
            <person name="Le Paslier D."/>
            <person name="Muyzer G."/>
            <person name="Wagner M."/>
            <person name="van Loosdrecht M.C."/>
            <person name="Daims H."/>
        </authorList>
    </citation>
    <scope>NUCLEOTIDE SEQUENCE [LARGE SCALE GENOMIC DNA]</scope>
    <source>
        <strain evidence="12">none</strain>
    </source>
</reference>
<evidence type="ECO:0000256" key="2">
    <source>
        <dbReference type="ARBA" id="ARBA00007783"/>
    </source>
</evidence>
<evidence type="ECO:0000313" key="11">
    <source>
        <dbReference type="EMBL" id="CCF83163.1"/>
    </source>
</evidence>
<feature type="transmembrane region" description="Helical" evidence="9">
    <location>
        <begin position="113"/>
        <end position="133"/>
    </location>
</feature>
<feature type="domain" description="ABC transmembrane type-2" evidence="10">
    <location>
        <begin position="72"/>
        <end position="292"/>
    </location>
</feature>
<keyword evidence="3 9" id="KW-0813">Transport</keyword>
<dbReference type="InterPro" id="IPR013525">
    <property type="entry name" value="ABC2_TM"/>
</dbReference>
<dbReference type="Pfam" id="PF01061">
    <property type="entry name" value="ABC2_membrane"/>
    <property type="match status" value="1"/>
</dbReference>
<dbReference type="GO" id="GO:0140359">
    <property type="term" value="F:ABC-type transporter activity"/>
    <property type="evidence" value="ECO:0007669"/>
    <property type="project" value="InterPro"/>
</dbReference>
<evidence type="ECO:0000256" key="9">
    <source>
        <dbReference type="RuleBase" id="RU361157"/>
    </source>
</evidence>
<feature type="transmembrane region" description="Helical" evidence="9">
    <location>
        <begin position="214"/>
        <end position="231"/>
    </location>
</feature>
<keyword evidence="6 9" id="KW-0812">Transmembrane</keyword>
<dbReference type="PROSITE" id="PS51012">
    <property type="entry name" value="ABC_TM2"/>
    <property type="match status" value="1"/>
</dbReference>
<accession>I4EEQ1</accession>
<dbReference type="PANTHER" id="PTHR30413:SF8">
    <property type="entry name" value="TRANSPORT PERMEASE PROTEIN"/>
    <property type="match status" value="1"/>
</dbReference>